<comment type="caution">
    <text evidence="2">The sequence shown here is derived from an EMBL/GenBank/DDBJ whole genome shotgun (WGS) entry which is preliminary data.</text>
</comment>
<reference evidence="2 3" key="1">
    <citation type="submission" date="2019-03" db="EMBL/GenBank/DDBJ databases">
        <title>Genomic Encyclopedia of Type Strains, Phase IV (KMG-V): Genome sequencing to study the core and pangenomes of soil and plant-associated prokaryotes.</title>
        <authorList>
            <person name="Whitman W."/>
        </authorList>
    </citation>
    <scope>NUCLEOTIDE SEQUENCE [LARGE SCALE GENOMIC DNA]</scope>
    <source>
        <strain evidence="2 3">Hc14</strain>
    </source>
</reference>
<protein>
    <submittedName>
        <fullName evidence="2">Putative lipoprotein YbaY</fullName>
    </submittedName>
</protein>
<organism evidence="2 3">
    <name type="scientific">Rhizobium sullae</name>
    <name type="common">Rhizobium hedysari</name>
    <dbReference type="NCBI Taxonomy" id="50338"/>
    <lineage>
        <taxon>Bacteria</taxon>
        <taxon>Pseudomonadati</taxon>
        <taxon>Pseudomonadota</taxon>
        <taxon>Alphaproteobacteria</taxon>
        <taxon>Hyphomicrobiales</taxon>
        <taxon>Rhizobiaceae</taxon>
        <taxon>Rhizobium/Agrobacterium group</taxon>
        <taxon>Rhizobium</taxon>
    </lineage>
</organism>
<accession>A0A4R3QPT7</accession>
<proteinExistence type="predicted"/>
<name>A0A4R3QPT7_RHISU</name>
<evidence type="ECO:0000256" key="1">
    <source>
        <dbReference type="SAM" id="MobiDB-lite"/>
    </source>
</evidence>
<feature type="region of interest" description="Disordered" evidence="1">
    <location>
        <begin position="132"/>
        <end position="160"/>
    </location>
</feature>
<dbReference type="PANTHER" id="PTHR38013">
    <property type="entry name" value="GLYCOPROTEIN/POLYSACCHARIDE METABOLISM"/>
    <property type="match status" value="1"/>
</dbReference>
<dbReference type="AlphaFoldDB" id="A0A4R3QPT7"/>
<dbReference type="EMBL" id="SMBH01000001">
    <property type="protein sequence ID" value="TCU20416.1"/>
    <property type="molecule type" value="Genomic_DNA"/>
</dbReference>
<dbReference type="InterPro" id="IPR039366">
    <property type="entry name" value="Pilotin"/>
</dbReference>
<dbReference type="Pfam" id="PF09619">
    <property type="entry name" value="YscW"/>
    <property type="match status" value="1"/>
</dbReference>
<evidence type="ECO:0000313" key="2">
    <source>
        <dbReference type="EMBL" id="TCU20416.1"/>
    </source>
</evidence>
<evidence type="ECO:0000313" key="3">
    <source>
        <dbReference type="Proteomes" id="UP000294576"/>
    </source>
</evidence>
<dbReference type="RefSeq" id="WP_132558633.1">
    <property type="nucleotide sequence ID" value="NZ_SMBH01000001.1"/>
</dbReference>
<sequence>MGPFGRFGMLGLIVTCVCMSPFPGSASDLRISGEAFYRERILLPDDATLVVGLLELSGSSVLGATTVSPSGQVPISFTLSVASDQVPAGRNHGLRARIVADGKIWFTSDVLLPLDPRNEEKQPSLLLVRHHDGPDSSTSAALPLGTTSATPRPNTSLTRRGFVAGTGASLATMAALGFPHVFFAAPMALTGIKSASNPAVT</sequence>
<dbReference type="PANTHER" id="PTHR38013:SF1">
    <property type="entry name" value="GLYCOPROTEIN_POLYSACCHARIDE METABOLISM"/>
    <property type="match status" value="1"/>
</dbReference>
<dbReference type="InterPro" id="IPR053196">
    <property type="entry name" value="Lipoprotein_YbaY-like"/>
</dbReference>
<gene>
    <name evidence="2" type="ORF">EV132_101483</name>
</gene>
<keyword evidence="2" id="KW-0449">Lipoprotein</keyword>
<dbReference type="Proteomes" id="UP000294576">
    <property type="component" value="Unassembled WGS sequence"/>
</dbReference>
<feature type="compositionally biased region" description="Polar residues" evidence="1">
    <location>
        <begin position="135"/>
        <end position="158"/>
    </location>
</feature>